<feature type="domain" description="3-hydroxyacyl-CoA dehydrogenase NAD binding" evidence="10">
    <location>
        <begin position="6"/>
        <end position="187"/>
    </location>
</feature>
<evidence type="ECO:0000256" key="1">
    <source>
        <dbReference type="ARBA" id="ARBA00005005"/>
    </source>
</evidence>
<name>A0A839A3L8_9LACT</name>
<evidence type="ECO:0000259" key="9">
    <source>
        <dbReference type="Pfam" id="PF00725"/>
    </source>
</evidence>
<dbReference type="PANTHER" id="PTHR48075">
    <property type="entry name" value="3-HYDROXYACYL-COA DEHYDROGENASE FAMILY PROTEIN"/>
    <property type="match status" value="1"/>
</dbReference>
<comment type="pathway">
    <text evidence="1">Lipid metabolism; fatty acid beta-oxidation.</text>
</comment>
<evidence type="ECO:0000256" key="5">
    <source>
        <dbReference type="ARBA" id="ARBA00023002"/>
    </source>
</evidence>
<dbReference type="GO" id="GO:0070403">
    <property type="term" value="F:NAD+ binding"/>
    <property type="evidence" value="ECO:0007669"/>
    <property type="project" value="InterPro"/>
</dbReference>
<dbReference type="PANTHER" id="PTHR48075:SF7">
    <property type="entry name" value="3-HYDROXYACYL-COA DEHYDROGENASE-RELATED"/>
    <property type="match status" value="1"/>
</dbReference>
<reference evidence="11 12" key="1">
    <citation type="submission" date="2020-06" db="EMBL/GenBank/DDBJ databases">
        <title>Reclassification of Facklamia ignava, Facklamia soureckii and Facklami tabacinasalis as Falseniella iganva gen. nov., comb. nov., Hutsoniella ignava gen. nov., comb. nov., and Ruoffia tabacinasalis gen. nov., comb. nov and description of Ruoffia haltotolerans sp. nov., isolated from hypersaline Inland Sea of Qatar.</title>
        <authorList>
            <person name="Fotedar R."/>
            <person name="Sankaranarayanan K."/>
            <person name="Lawson P."/>
            <person name="Caldwell M."/>
            <person name="Zeyara A."/>
            <person name="Al Malki A."/>
            <person name="Ali M."/>
        </authorList>
    </citation>
    <scope>NUCLEOTIDE SEQUENCE [LARGE SCALE GENOMIC DNA]</scope>
    <source>
        <strain evidence="11 12">INB8</strain>
    </source>
</reference>
<evidence type="ECO:0000256" key="3">
    <source>
        <dbReference type="ARBA" id="ARBA00022832"/>
    </source>
</evidence>
<dbReference type="SUPFAM" id="SSF48179">
    <property type="entry name" value="6-phosphogluconate dehydrogenase C-terminal domain-like"/>
    <property type="match status" value="2"/>
</dbReference>
<dbReference type="Proteomes" id="UP000571018">
    <property type="component" value="Unassembled WGS sequence"/>
</dbReference>
<evidence type="ECO:0000256" key="4">
    <source>
        <dbReference type="ARBA" id="ARBA00022963"/>
    </source>
</evidence>
<keyword evidence="12" id="KW-1185">Reference proteome</keyword>
<dbReference type="InterPro" id="IPR006176">
    <property type="entry name" value="3-OHacyl-CoA_DH_NAD-bd"/>
</dbReference>
<dbReference type="CDD" id="cd06558">
    <property type="entry name" value="crotonase-like"/>
    <property type="match status" value="1"/>
</dbReference>
<feature type="domain" description="3-hydroxyacyl-CoA dehydrogenase C-terminal" evidence="9">
    <location>
        <begin position="190"/>
        <end position="287"/>
    </location>
</feature>
<dbReference type="Gene3D" id="3.90.226.10">
    <property type="entry name" value="2-enoyl-CoA Hydratase, Chain A, domain 1"/>
    <property type="match status" value="1"/>
</dbReference>
<organism evidence="11 12">
    <name type="scientific">Ruoffia halotolerans</name>
    <dbReference type="NCBI Taxonomy" id="2748684"/>
    <lineage>
        <taxon>Bacteria</taxon>
        <taxon>Bacillati</taxon>
        <taxon>Bacillota</taxon>
        <taxon>Bacilli</taxon>
        <taxon>Lactobacillales</taxon>
        <taxon>Aerococcaceae</taxon>
        <taxon>Ruoffia</taxon>
    </lineage>
</organism>
<evidence type="ECO:0000256" key="7">
    <source>
        <dbReference type="ARBA" id="ARBA00023098"/>
    </source>
</evidence>
<dbReference type="UniPathway" id="UPA00659"/>
<dbReference type="InterPro" id="IPR006108">
    <property type="entry name" value="3HC_DH_C"/>
</dbReference>
<evidence type="ECO:0000256" key="6">
    <source>
        <dbReference type="ARBA" id="ARBA00023027"/>
    </source>
</evidence>
<dbReference type="InterPro" id="IPR008927">
    <property type="entry name" value="6-PGluconate_DH-like_C_sf"/>
</dbReference>
<dbReference type="Pfam" id="PF00725">
    <property type="entry name" value="3HCDH"/>
    <property type="match status" value="1"/>
</dbReference>
<keyword evidence="7" id="KW-0443">Lipid metabolism</keyword>
<keyword evidence="6" id="KW-0520">NAD</keyword>
<dbReference type="SUPFAM" id="SSF51735">
    <property type="entry name" value="NAD(P)-binding Rossmann-fold domains"/>
    <property type="match status" value="1"/>
</dbReference>
<dbReference type="InterPro" id="IPR029045">
    <property type="entry name" value="ClpP/crotonase-like_dom_sf"/>
</dbReference>
<dbReference type="Gene3D" id="3.40.50.720">
    <property type="entry name" value="NAD(P)-binding Rossmann-like Domain"/>
    <property type="match status" value="1"/>
</dbReference>
<dbReference type="RefSeq" id="WP_218930115.1">
    <property type="nucleotide sequence ID" value="NZ_JACAOA010000002.1"/>
</dbReference>
<comment type="caution">
    <text evidence="11">The sequence shown here is derived from an EMBL/GenBank/DDBJ whole genome shotgun (WGS) entry which is preliminary data.</text>
</comment>
<comment type="catalytic activity">
    <reaction evidence="8">
        <text>a (3S)-3-hydroxyacyl-CoA + NAD(+) = a 3-oxoacyl-CoA + NADH + H(+)</text>
        <dbReference type="Rhea" id="RHEA:22432"/>
        <dbReference type="ChEBI" id="CHEBI:15378"/>
        <dbReference type="ChEBI" id="CHEBI:57318"/>
        <dbReference type="ChEBI" id="CHEBI:57540"/>
        <dbReference type="ChEBI" id="CHEBI:57945"/>
        <dbReference type="ChEBI" id="CHEBI:90726"/>
        <dbReference type="EC" id="1.1.1.35"/>
    </reaction>
</comment>
<keyword evidence="3" id="KW-0276">Fatty acid metabolism</keyword>
<keyword evidence="4" id="KW-0442">Lipid degradation</keyword>
<dbReference type="Pfam" id="PF00378">
    <property type="entry name" value="ECH_1"/>
    <property type="match status" value="1"/>
</dbReference>
<sequence>MTIRKATILGAGNMGSQIASLLVNAGLQVKMLDIVIDDNEPNKLSRAAYDRITDKRKGQLFSDKFVGNLSYGNFETDLKDESDSDLFIEAVSEELEIKHDLWTKVGKVAKEDAILTSNTSGIPIHEVASVLKPEQQERFLGFHFFNPPRHMKLIEIIPHSGTKEDVVSELRDFTINTLGKGVVVANDVNGFVGNRVGVYSMMDIINRAEKEGISISEVDAITGPVIGRPKTATYRLADLVGVDIAYHVATGMREDPAEEEYFVVPKSIEKLMELGNLGNKTKQGFYKREGKKEFLTFNSDTEDYSAAKEVNLPILDELGRNLSKNFQTIFNAEDKTGKFLWTTLSNLLYYSAINVPKATDDYKNIDRALIWGFGWKVGPFQIWDMIGFEEVKNKLREEHGELPEWVEKRTNKFYDENESLVQVKSLNDYVSETIWEKEKISDLQATSDNILIYTMRTPNNTITAEFSDDLQKAVNYLETSDYRAMVIQSEGKNFCVGANLADIATEIREGRAKESVSQIVDSLHQAVSAVKYSNKPIVTAVKGQALGGGAELLLHSPYVVAATETYIGLVEAGVGLVPSGGGLSELAERIYVQNLERADEIRLLKKAFMGVATAKVSKNAYDAIAMGYLRDTDMIVANEDLVLEAAIKKADLEASYNYIPQAPKRFSVEGTNFYAIALAQLDAMIVGNFASEYDAEIGKHIASILSGGRVPLNTLANKEYLMSLEKEAFIELCNNQKTLDRMEHMLKTKKPLRN</sequence>
<dbReference type="EMBL" id="JACAOA010000002">
    <property type="protein sequence ID" value="MBA5728388.1"/>
    <property type="molecule type" value="Genomic_DNA"/>
</dbReference>
<dbReference type="GO" id="GO:0003857">
    <property type="term" value="F:(3S)-3-hydroxyacyl-CoA dehydrogenase (NAD+) activity"/>
    <property type="evidence" value="ECO:0007669"/>
    <property type="project" value="UniProtKB-EC"/>
</dbReference>
<dbReference type="GO" id="GO:0006635">
    <property type="term" value="P:fatty acid beta-oxidation"/>
    <property type="evidence" value="ECO:0007669"/>
    <property type="project" value="UniProtKB-UniPathway"/>
</dbReference>
<gene>
    <name evidence="11" type="ORF">HW423_01115</name>
</gene>
<dbReference type="Pfam" id="PF02737">
    <property type="entry name" value="3HCDH_N"/>
    <property type="match status" value="1"/>
</dbReference>
<evidence type="ECO:0000259" key="10">
    <source>
        <dbReference type="Pfam" id="PF02737"/>
    </source>
</evidence>
<dbReference type="InterPro" id="IPR036291">
    <property type="entry name" value="NAD(P)-bd_dom_sf"/>
</dbReference>
<accession>A0A839A3L8</accession>
<dbReference type="InterPro" id="IPR001753">
    <property type="entry name" value="Enoyl-CoA_hydra/iso"/>
</dbReference>
<dbReference type="Gene3D" id="1.10.1040.50">
    <property type="match status" value="1"/>
</dbReference>
<dbReference type="AlphaFoldDB" id="A0A839A3L8"/>
<protein>
    <submittedName>
        <fullName evidence="11">3-hydroxyacyl-CoA dehydrogenase/enoyl-CoA hydratase family protein</fullName>
    </submittedName>
</protein>
<dbReference type="SUPFAM" id="SSF52096">
    <property type="entry name" value="ClpP/crotonase"/>
    <property type="match status" value="1"/>
</dbReference>
<keyword evidence="5" id="KW-0560">Oxidoreductase</keyword>
<evidence type="ECO:0000256" key="2">
    <source>
        <dbReference type="ARBA" id="ARBA00009463"/>
    </source>
</evidence>
<proteinExistence type="inferred from homology"/>
<evidence type="ECO:0000313" key="11">
    <source>
        <dbReference type="EMBL" id="MBA5728388.1"/>
    </source>
</evidence>
<comment type="similarity">
    <text evidence="2">Belongs to the 3-hydroxyacyl-CoA dehydrogenase family.</text>
</comment>
<evidence type="ECO:0000313" key="12">
    <source>
        <dbReference type="Proteomes" id="UP000571018"/>
    </source>
</evidence>
<evidence type="ECO:0000256" key="8">
    <source>
        <dbReference type="ARBA" id="ARBA00049556"/>
    </source>
</evidence>